<protein>
    <submittedName>
        <fullName evidence="1">Nucleoside phosphorylase domain-containing protein</fullName>
    </submittedName>
</protein>
<sequence>MDIFDPLQISDDGCTCEDYTIGWICVLAKEQTAAMMMLDKRHPDIQKQSNDPNTYNLGSIGQHNVVIACLPLSLNGSNTVATIAVWMTSTFPSIRLCLLVGIGSGIPPKVRLGDVVVGMPYNGLPGVVGWQLGKHEAYEKTDEMRHPPSILISALTKLESIHEIQGSRMVEYLAKVKQHKRLALSYLVSDALQDPFLEKDDHEKTNERHVDGVATPEVNDSLKMESTQNIKPETRETKIHYGLIASTSFPIKDKATRGNLNSSLGNDRLLCIDTEVSDLTINFPCIVIRGICDYADEQNSACSSWQKPAAAVSAAFAKEVLSVLPEAEVAHLPTIKSMGPSAF</sequence>
<dbReference type="Proteomes" id="UP001497700">
    <property type="component" value="Unassembled WGS sequence"/>
</dbReference>
<keyword evidence="2" id="KW-1185">Reference proteome</keyword>
<evidence type="ECO:0000313" key="1">
    <source>
        <dbReference type="EMBL" id="KAI4864412.1"/>
    </source>
</evidence>
<gene>
    <name evidence="1" type="ORF">F4820DRAFT_470492</name>
</gene>
<reference evidence="1 2" key="1">
    <citation type="journal article" date="2022" name="New Phytol.">
        <title>Ecological generalism drives hyperdiversity of secondary metabolite gene clusters in xylarialean endophytes.</title>
        <authorList>
            <person name="Franco M.E.E."/>
            <person name="Wisecaver J.H."/>
            <person name="Arnold A.E."/>
            <person name="Ju Y.M."/>
            <person name="Slot J.C."/>
            <person name="Ahrendt S."/>
            <person name="Moore L.P."/>
            <person name="Eastman K.E."/>
            <person name="Scott K."/>
            <person name="Konkel Z."/>
            <person name="Mondo S.J."/>
            <person name="Kuo A."/>
            <person name="Hayes R.D."/>
            <person name="Haridas S."/>
            <person name="Andreopoulos B."/>
            <person name="Riley R."/>
            <person name="LaButti K."/>
            <person name="Pangilinan J."/>
            <person name="Lipzen A."/>
            <person name="Amirebrahimi M."/>
            <person name="Yan J."/>
            <person name="Adam C."/>
            <person name="Keymanesh K."/>
            <person name="Ng V."/>
            <person name="Louie K."/>
            <person name="Northen T."/>
            <person name="Drula E."/>
            <person name="Henrissat B."/>
            <person name="Hsieh H.M."/>
            <person name="Youens-Clark K."/>
            <person name="Lutzoni F."/>
            <person name="Miadlikowska J."/>
            <person name="Eastwood D.C."/>
            <person name="Hamelin R.C."/>
            <person name="Grigoriev I.V."/>
            <person name="U'Ren J.M."/>
        </authorList>
    </citation>
    <scope>NUCLEOTIDE SEQUENCE [LARGE SCALE GENOMIC DNA]</scope>
    <source>
        <strain evidence="1 2">CBS 119005</strain>
    </source>
</reference>
<evidence type="ECO:0000313" key="2">
    <source>
        <dbReference type="Proteomes" id="UP001497700"/>
    </source>
</evidence>
<proteinExistence type="predicted"/>
<dbReference type="EMBL" id="MU393486">
    <property type="protein sequence ID" value="KAI4864412.1"/>
    <property type="molecule type" value="Genomic_DNA"/>
</dbReference>
<organism evidence="1 2">
    <name type="scientific">Hypoxylon rubiginosum</name>
    <dbReference type="NCBI Taxonomy" id="110542"/>
    <lineage>
        <taxon>Eukaryota</taxon>
        <taxon>Fungi</taxon>
        <taxon>Dikarya</taxon>
        <taxon>Ascomycota</taxon>
        <taxon>Pezizomycotina</taxon>
        <taxon>Sordariomycetes</taxon>
        <taxon>Xylariomycetidae</taxon>
        <taxon>Xylariales</taxon>
        <taxon>Hypoxylaceae</taxon>
        <taxon>Hypoxylon</taxon>
    </lineage>
</organism>
<name>A0ACB9YYC9_9PEZI</name>
<comment type="caution">
    <text evidence="1">The sequence shown here is derived from an EMBL/GenBank/DDBJ whole genome shotgun (WGS) entry which is preliminary data.</text>
</comment>
<accession>A0ACB9YYC9</accession>